<comment type="caution">
    <text evidence="4">The sequence shown here is derived from an EMBL/GenBank/DDBJ whole genome shotgun (WGS) entry which is preliminary data.</text>
</comment>
<dbReference type="InterPro" id="IPR000182">
    <property type="entry name" value="GNAT_dom"/>
</dbReference>
<dbReference type="Proteomes" id="UP000523955">
    <property type="component" value="Unassembled WGS sequence"/>
</dbReference>
<sequence length="180" mass="19682">MSDPVATARVRDRVVLRPRTDADLPALAEALAGQQPSSRYPFRWPLPFPVEQFLVRPNEQVAWVAELDGLPVGHVMVGRVTGAEAALFAATTGRPTEELAIVSVLFVALELQGTGVGGLLLDTAVAWIREHDRLPVLDVIQSHGTAVQVYRHRGWTVVGEMTPPWMPDHEEPMLLMALPG</sequence>
<dbReference type="AlphaFoldDB" id="A0A7X0RF26"/>
<evidence type="ECO:0000256" key="1">
    <source>
        <dbReference type="ARBA" id="ARBA00022679"/>
    </source>
</evidence>
<dbReference type="CDD" id="cd04301">
    <property type="entry name" value="NAT_SF"/>
    <property type="match status" value="1"/>
</dbReference>
<name>A0A7X0RF26_9ACTN</name>
<dbReference type="Pfam" id="PF00583">
    <property type="entry name" value="Acetyltransf_1"/>
    <property type="match status" value="1"/>
</dbReference>
<dbReference type="EMBL" id="JACKXE010000001">
    <property type="protein sequence ID" value="MBB6627032.1"/>
    <property type="molecule type" value="Genomic_DNA"/>
</dbReference>
<evidence type="ECO:0000313" key="5">
    <source>
        <dbReference type="Proteomes" id="UP000523955"/>
    </source>
</evidence>
<reference evidence="4 5" key="1">
    <citation type="submission" date="2020-08" db="EMBL/GenBank/DDBJ databases">
        <authorList>
            <person name="Seo M.-J."/>
        </authorList>
    </citation>
    <scope>NUCLEOTIDE SEQUENCE [LARGE SCALE GENOMIC DNA]</scope>
    <source>
        <strain evidence="4 5">KIGAM211</strain>
    </source>
</reference>
<dbReference type="PANTHER" id="PTHR43877:SF2">
    <property type="entry name" value="AMINOALKYLPHOSPHONATE N-ACETYLTRANSFERASE-RELATED"/>
    <property type="match status" value="1"/>
</dbReference>
<dbReference type="RefSeq" id="WP_185252239.1">
    <property type="nucleotide sequence ID" value="NZ_JACKXE010000001.1"/>
</dbReference>
<accession>A0A7X0RF26</accession>
<evidence type="ECO:0000256" key="2">
    <source>
        <dbReference type="ARBA" id="ARBA00023315"/>
    </source>
</evidence>
<dbReference type="SUPFAM" id="SSF55729">
    <property type="entry name" value="Acyl-CoA N-acyltransferases (Nat)"/>
    <property type="match status" value="1"/>
</dbReference>
<dbReference type="InterPro" id="IPR016181">
    <property type="entry name" value="Acyl_CoA_acyltransferase"/>
</dbReference>
<gene>
    <name evidence="4" type="ORF">H5V45_06820</name>
</gene>
<keyword evidence="1 4" id="KW-0808">Transferase</keyword>
<dbReference type="Gene3D" id="3.40.630.30">
    <property type="match status" value="1"/>
</dbReference>
<dbReference type="PANTHER" id="PTHR43877">
    <property type="entry name" value="AMINOALKYLPHOSPHONATE N-ACETYLTRANSFERASE-RELATED-RELATED"/>
    <property type="match status" value="1"/>
</dbReference>
<proteinExistence type="predicted"/>
<dbReference type="InterPro" id="IPR050832">
    <property type="entry name" value="Bact_Acetyltransf"/>
</dbReference>
<evidence type="ECO:0000313" key="4">
    <source>
        <dbReference type="EMBL" id="MBB6627032.1"/>
    </source>
</evidence>
<evidence type="ECO:0000259" key="3">
    <source>
        <dbReference type="PROSITE" id="PS51186"/>
    </source>
</evidence>
<organism evidence="4 5">
    <name type="scientific">Nocardioides luti</name>
    <dbReference type="NCBI Taxonomy" id="2761101"/>
    <lineage>
        <taxon>Bacteria</taxon>
        <taxon>Bacillati</taxon>
        <taxon>Actinomycetota</taxon>
        <taxon>Actinomycetes</taxon>
        <taxon>Propionibacteriales</taxon>
        <taxon>Nocardioidaceae</taxon>
        <taxon>Nocardioides</taxon>
    </lineage>
</organism>
<keyword evidence="2" id="KW-0012">Acyltransferase</keyword>
<dbReference type="GO" id="GO:0016747">
    <property type="term" value="F:acyltransferase activity, transferring groups other than amino-acyl groups"/>
    <property type="evidence" value="ECO:0007669"/>
    <property type="project" value="InterPro"/>
</dbReference>
<dbReference type="PROSITE" id="PS51186">
    <property type="entry name" value="GNAT"/>
    <property type="match status" value="1"/>
</dbReference>
<keyword evidence="5" id="KW-1185">Reference proteome</keyword>
<feature type="domain" description="N-acetyltransferase" evidence="3">
    <location>
        <begin position="14"/>
        <end position="180"/>
    </location>
</feature>
<protein>
    <submittedName>
        <fullName evidence="4">GNAT family N-acetyltransferase</fullName>
    </submittedName>
</protein>